<dbReference type="OrthoDB" id="3364872at2759"/>
<dbReference type="Pfam" id="PF09073">
    <property type="entry name" value="BUD22"/>
    <property type="match status" value="1"/>
</dbReference>
<accession>A0A9W9ZQZ1</accession>
<dbReference type="GO" id="GO:0030490">
    <property type="term" value="P:maturation of SSU-rRNA"/>
    <property type="evidence" value="ECO:0007669"/>
    <property type="project" value="TreeGrafter"/>
</dbReference>
<evidence type="ECO:0000256" key="1">
    <source>
        <dbReference type="ARBA" id="ARBA00013459"/>
    </source>
</evidence>
<sequence>MAKDISGLKREVKRAKLFEIQRLVRRIRQLANKKGTEAQLNKNQRKVERFKKELEFLKDAAVAEIVRRITSKDGDDEYQVIEEGVEDSQSDIDLQKRAVDKIMNSTKLKKFLERVSAAKEDSSLAEKRSSDVKTPRLKKKQQKNEKQKATTTKRKPQPKEEDEEDRSSNAEVQIPQKQQKATKGKATMSNSLVSDIKPELKEDEDYAFLPSSEFSDSDVEEDIDDISSPELKRRGLESCFVQTMSGLKEEGKEKGKEVNKKGKKNRKGQRARQQMWEKVHGKTAKHLSKNKTELSSKEGRESKTRKNIKTQHSHKQKSDDETLHPSWEATKRRRLQETMKVEFKGQKIKFDDSE</sequence>
<evidence type="ECO:0000313" key="8">
    <source>
        <dbReference type="EMBL" id="KAJ7384399.1"/>
    </source>
</evidence>
<dbReference type="InterPro" id="IPR037393">
    <property type="entry name" value="Bud22/SRFB1"/>
</dbReference>
<feature type="compositionally biased region" description="Basic and acidic residues" evidence="6">
    <location>
        <begin position="290"/>
        <end position="304"/>
    </location>
</feature>
<feature type="compositionally biased region" description="Basic residues" evidence="6">
    <location>
        <begin position="305"/>
        <end position="315"/>
    </location>
</feature>
<feature type="compositionally biased region" description="Basic residues" evidence="6">
    <location>
        <begin position="261"/>
        <end position="270"/>
    </location>
</feature>
<dbReference type="AlphaFoldDB" id="A0A9W9ZQZ1"/>
<dbReference type="EMBL" id="MU825887">
    <property type="protein sequence ID" value="KAJ7384399.1"/>
    <property type="molecule type" value="Genomic_DNA"/>
</dbReference>
<evidence type="ECO:0000259" key="7">
    <source>
        <dbReference type="Pfam" id="PF09073"/>
    </source>
</evidence>
<keyword evidence="9" id="KW-1185">Reference proteome</keyword>
<feature type="region of interest" description="Disordered" evidence="6">
    <location>
        <begin position="116"/>
        <end position="334"/>
    </location>
</feature>
<feature type="compositionally biased region" description="Basic and acidic residues" evidence="6">
    <location>
        <begin position="247"/>
        <end position="260"/>
    </location>
</feature>
<name>A0A9W9ZQZ1_9CNID</name>
<proteinExistence type="predicted"/>
<reference evidence="8" key="1">
    <citation type="submission" date="2023-01" db="EMBL/GenBank/DDBJ databases">
        <title>Genome assembly of the deep-sea coral Lophelia pertusa.</title>
        <authorList>
            <person name="Herrera S."/>
            <person name="Cordes E."/>
        </authorList>
    </citation>
    <scope>NUCLEOTIDE SEQUENCE</scope>
    <source>
        <strain evidence="8">USNM1676648</strain>
        <tissue evidence="8">Polyp</tissue>
    </source>
</reference>
<dbReference type="GO" id="GO:0005634">
    <property type="term" value="C:nucleus"/>
    <property type="evidence" value="ECO:0007669"/>
    <property type="project" value="TreeGrafter"/>
</dbReference>
<evidence type="ECO:0000313" key="9">
    <source>
        <dbReference type="Proteomes" id="UP001163046"/>
    </source>
</evidence>
<organism evidence="8 9">
    <name type="scientific">Desmophyllum pertusum</name>
    <dbReference type="NCBI Taxonomy" id="174260"/>
    <lineage>
        <taxon>Eukaryota</taxon>
        <taxon>Metazoa</taxon>
        <taxon>Cnidaria</taxon>
        <taxon>Anthozoa</taxon>
        <taxon>Hexacorallia</taxon>
        <taxon>Scleractinia</taxon>
        <taxon>Caryophylliina</taxon>
        <taxon>Caryophylliidae</taxon>
        <taxon>Desmophyllum</taxon>
    </lineage>
</organism>
<feature type="compositionally biased region" description="Low complexity" evidence="6">
    <location>
        <begin position="176"/>
        <end position="187"/>
    </location>
</feature>
<protein>
    <recommendedName>
        <fullName evidence="1">Serum response factor-binding protein 1</fullName>
    </recommendedName>
    <alternativeName>
        <fullName evidence="4">SRF-dependent transcription regulation-associated protein</fullName>
    </alternativeName>
</protein>
<evidence type="ECO:0000256" key="6">
    <source>
        <dbReference type="SAM" id="MobiDB-lite"/>
    </source>
</evidence>
<keyword evidence="2 5" id="KW-0175">Coiled coil</keyword>
<dbReference type="PANTHER" id="PTHR23325:SF1">
    <property type="entry name" value="SERUM RESPONSE FACTOR-BINDING PROTEIN 1"/>
    <property type="match status" value="1"/>
</dbReference>
<evidence type="ECO:0000256" key="4">
    <source>
        <dbReference type="ARBA" id="ARBA00033254"/>
    </source>
</evidence>
<evidence type="ECO:0000256" key="5">
    <source>
        <dbReference type="SAM" id="Coils"/>
    </source>
</evidence>
<comment type="function">
    <text evidence="3">May be involved in regulating transcriptional activation of cardiac genes during the aging process. May play a role in biosynthesis and/or processing of SLC2A4 in adipose cells.</text>
</comment>
<comment type="caution">
    <text evidence="8">The sequence shown here is derived from an EMBL/GenBank/DDBJ whole genome shotgun (WGS) entry which is preliminary data.</text>
</comment>
<feature type="compositionally biased region" description="Acidic residues" evidence="6">
    <location>
        <begin position="215"/>
        <end position="227"/>
    </location>
</feature>
<feature type="compositionally biased region" description="Basic and acidic residues" evidence="6">
    <location>
        <begin position="116"/>
        <end position="134"/>
    </location>
</feature>
<evidence type="ECO:0000256" key="3">
    <source>
        <dbReference type="ARBA" id="ARBA00025646"/>
    </source>
</evidence>
<gene>
    <name evidence="8" type="ORF">OS493_021810</name>
</gene>
<feature type="coiled-coil region" evidence="5">
    <location>
        <begin position="33"/>
        <end position="60"/>
    </location>
</feature>
<dbReference type="Proteomes" id="UP001163046">
    <property type="component" value="Unassembled WGS sequence"/>
</dbReference>
<feature type="domain" description="Bud22" evidence="7">
    <location>
        <begin position="6"/>
        <end position="351"/>
    </location>
</feature>
<dbReference type="GO" id="GO:0030686">
    <property type="term" value="C:90S preribosome"/>
    <property type="evidence" value="ECO:0007669"/>
    <property type="project" value="TreeGrafter"/>
</dbReference>
<evidence type="ECO:0000256" key="2">
    <source>
        <dbReference type="ARBA" id="ARBA00023054"/>
    </source>
</evidence>
<dbReference type="PANTHER" id="PTHR23325">
    <property type="entry name" value="SERUM RESPONSE FACTOR-BINDING"/>
    <property type="match status" value="1"/>
</dbReference>
<dbReference type="InterPro" id="IPR015158">
    <property type="entry name" value="Bud22_dom"/>
</dbReference>